<dbReference type="Gene3D" id="1.20.58.1000">
    <property type="entry name" value="Metal-sensitive repressor, helix protomer"/>
    <property type="match status" value="1"/>
</dbReference>
<dbReference type="EMBL" id="CAFBLT010000001">
    <property type="protein sequence ID" value="CAB4876537.1"/>
    <property type="molecule type" value="Genomic_DNA"/>
</dbReference>
<dbReference type="InterPro" id="IPR038390">
    <property type="entry name" value="Metal_Tscrpt_repr_sf"/>
</dbReference>
<accession>A0A6J7AJS4</accession>
<dbReference type="CDD" id="cd10148">
    <property type="entry name" value="CsoR-like_DUF156"/>
    <property type="match status" value="1"/>
</dbReference>
<gene>
    <name evidence="1" type="ORF">UFOPK3164_01409</name>
    <name evidence="2" type="ORF">UFOPK3427_01166</name>
    <name evidence="3" type="ORF">UFOPK4112_00975</name>
</gene>
<dbReference type="EMBL" id="CAFBPM010000008">
    <property type="protein sequence ID" value="CAB5021981.1"/>
    <property type="molecule type" value="Genomic_DNA"/>
</dbReference>
<name>A0A6J7AJS4_9ZZZZ</name>
<evidence type="ECO:0000313" key="1">
    <source>
        <dbReference type="EMBL" id="CAB4833067.1"/>
    </source>
</evidence>
<sequence>MAALSNCLNHYTPQGIVFERESPKENEDAMEIPEDVVEELRTRLRRVEGQVRGVEAMLAEGRECRDVVTQLSAATKALEQVGFRLVASGLVYCIENPKGAKASGYSVDEVQRMFTKLA</sequence>
<organism evidence="1">
    <name type="scientific">freshwater metagenome</name>
    <dbReference type="NCBI Taxonomy" id="449393"/>
    <lineage>
        <taxon>unclassified sequences</taxon>
        <taxon>metagenomes</taxon>
        <taxon>ecological metagenomes</taxon>
    </lineage>
</organism>
<dbReference type="EMBL" id="CAFABE010000083">
    <property type="protein sequence ID" value="CAB4833067.1"/>
    <property type="molecule type" value="Genomic_DNA"/>
</dbReference>
<dbReference type="GO" id="GO:0046872">
    <property type="term" value="F:metal ion binding"/>
    <property type="evidence" value="ECO:0007669"/>
    <property type="project" value="InterPro"/>
</dbReference>
<dbReference type="PANTHER" id="PTHR33677">
    <property type="entry name" value="TRANSCRIPTIONAL REPRESSOR FRMR-RELATED"/>
    <property type="match status" value="1"/>
</dbReference>
<dbReference type="PANTHER" id="PTHR33677:SF5">
    <property type="entry name" value="TRANSCRIPTIONAL REPRESSOR FRMR"/>
    <property type="match status" value="1"/>
</dbReference>
<evidence type="ECO:0000313" key="2">
    <source>
        <dbReference type="EMBL" id="CAB4876537.1"/>
    </source>
</evidence>
<dbReference type="GO" id="GO:0006355">
    <property type="term" value="P:regulation of DNA-templated transcription"/>
    <property type="evidence" value="ECO:0007669"/>
    <property type="project" value="InterPro"/>
</dbReference>
<proteinExistence type="predicted"/>
<dbReference type="GO" id="GO:0003677">
    <property type="term" value="F:DNA binding"/>
    <property type="evidence" value="ECO:0007669"/>
    <property type="project" value="InterPro"/>
</dbReference>
<dbReference type="InterPro" id="IPR003735">
    <property type="entry name" value="Metal_Tscrpt_repr"/>
</dbReference>
<reference evidence="1" key="1">
    <citation type="submission" date="2020-05" db="EMBL/GenBank/DDBJ databases">
        <authorList>
            <person name="Chiriac C."/>
            <person name="Salcher M."/>
            <person name="Ghai R."/>
            <person name="Kavagutti S V."/>
        </authorList>
    </citation>
    <scope>NUCLEOTIDE SEQUENCE</scope>
</reference>
<dbReference type="Pfam" id="PF02583">
    <property type="entry name" value="Trns_repr_metal"/>
    <property type="match status" value="1"/>
</dbReference>
<evidence type="ECO:0000313" key="3">
    <source>
        <dbReference type="EMBL" id="CAB5021981.1"/>
    </source>
</evidence>
<dbReference type="AlphaFoldDB" id="A0A6J7AJS4"/>
<protein>
    <submittedName>
        <fullName evidence="1">Unannotated protein</fullName>
    </submittedName>
</protein>